<proteinExistence type="predicted"/>
<protein>
    <submittedName>
        <fullName evidence="2">Uncharacterized protein</fullName>
    </submittedName>
</protein>
<feature type="compositionally biased region" description="Low complexity" evidence="1">
    <location>
        <begin position="63"/>
        <end position="80"/>
    </location>
</feature>
<gene>
    <name evidence="2" type="ORF">B9Z37_02750</name>
</gene>
<accession>A0A315EFV9</accession>
<sequence length="80" mass="8916">MGQVIQYTTQVRVGLMSQVSRMAFVSIFILDRPSKHMPLVPINGDREHLPGPVRNAMPLTPKRGPQQGAQQQDIQPARQA</sequence>
<reference evidence="2 3" key="1">
    <citation type="submission" date="2017-04" db="EMBL/GenBank/DDBJ databases">
        <title>Unexpected and diverse lifestyles within the genus Limnohabitans.</title>
        <authorList>
            <person name="Kasalicky V."/>
            <person name="Mehrshad M."/>
            <person name="Andrei S.-A."/>
            <person name="Salcher M."/>
            <person name="Kratochvilova H."/>
            <person name="Simek K."/>
            <person name="Ghai R."/>
        </authorList>
    </citation>
    <scope>NUCLEOTIDE SEQUENCE [LARGE SCALE GENOMIC DNA]</scope>
    <source>
        <strain evidence="2 3">II-B4</strain>
    </source>
</reference>
<organism evidence="2 3">
    <name type="scientific">Limnohabitans parvus II-B4</name>
    <dbReference type="NCBI Taxonomy" id="1293052"/>
    <lineage>
        <taxon>Bacteria</taxon>
        <taxon>Pseudomonadati</taxon>
        <taxon>Pseudomonadota</taxon>
        <taxon>Betaproteobacteria</taxon>
        <taxon>Burkholderiales</taxon>
        <taxon>Comamonadaceae</taxon>
        <taxon>Limnohabitans</taxon>
    </lineage>
</organism>
<feature type="region of interest" description="Disordered" evidence="1">
    <location>
        <begin position="40"/>
        <end position="80"/>
    </location>
</feature>
<dbReference type="AlphaFoldDB" id="A0A315EFV9"/>
<comment type="caution">
    <text evidence="2">The sequence shown here is derived from an EMBL/GenBank/DDBJ whole genome shotgun (WGS) entry which is preliminary data.</text>
</comment>
<evidence type="ECO:0000256" key="1">
    <source>
        <dbReference type="SAM" id="MobiDB-lite"/>
    </source>
</evidence>
<dbReference type="EMBL" id="NESN01000001">
    <property type="protein sequence ID" value="PUE55495.1"/>
    <property type="molecule type" value="Genomic_DNA"/>
</dbReference>
<evidence type="ECO:0000313" key="2">
    <source>
        <dbReference type="EMBL" id="PUE55495.1"/>
    </source>
</evidence>
<evidence type="ECO:0000313" key="3">
    <source>
        <dbReference type="Proteomes" id="UP000250790"/>
    </source>
</evidence>
<name>A0A315EFV9_9BURK</name>
<keyword evidence="3" id="KW-1185">Reference proteome</keyword>
<dbReference type="Proteomes" id="UP000250790">
    <property type="component" value="Unassembled WGS sequence"/>
</dbReference>